<comment type="catalytic activity">
    <reaction evidence="18">
        <text>a ubiquinone + NADH + 5 H(+)(in) = a ubiquinol + NAD(+) + 4 H(+)(out)</text>
        <dbReference type="Rhea" id="RHEA:29091"/>
        <dbReference type="Rhea" id="RHEA-COMP:9565"/>
        <dbReference type="Rhea" id="RHEA-COMP:9566"/>
        <dbReference type="ChEBI" id="CHEBI:15378"/>
        <dbReference type="ChEBI" id="CHEBI:16389"/>
        <dbReference type="ChEBI" id="CHEBI:17976"/>
        <dbReference type="ChEBI" id="CHEBI:57540"/>
        <dbReference type="ChEBI" id="CHEBI:57945"/>
        <dbReference type="EC" id="7.1.1.2"/>
    </reaction>
</comment>
<feature type="transmembrane region" description="Helical" evidence="19">
    <location>
        <begin position="64"/>
        <end position="83"/>
    </location>
</feature>
<feature type="transmembrane region" description="Helical" evidence="19">
    <location>
        <begin position="317"/>
        <end position="336"/>
    </location>
</feature>
<evidence type="ECO:0000256" key="5">
    <source>
        <dbReference type="ARBA" id="ARBA00021008"/>
    </source>
</evidence>
<evidence type="ECO:0000259" key="20">
    <source>
        <dbReference type="Pfam" id="PF00361"/>
    </source>
</evidence>
<organism evidence="21">
    <name type="scientific">Anterhynchium (Dirhynchium) sp. QHZ-2020</name>
    <dbReference type="NCBI Taxonomy" id="2742733"/>
    <lineage>
        <taxon>Eukaryota</taxon>
        <taxon>Metazoa</taxon>
        <taxon>Ecdysozoa</taxon>
        <taxon>Arthropoda</taxon>
        <taxon>Hexapoda</taxon>
        <taxon>Insecta</taxon>
        <taxon>Pterygota</taxon>
        <taxon>Neoptera</taxon>
        <taxon>Endopterygota</taxon>
        <taxon>Hymenoptera</taxon>
        <taxon>Apocrita</taxon>
        <taxon>Aculeata</taxon>
        <taxon>Vespoidea</taxon>
        <taxon>Vespidae</taxon>
        <taxon>Eumeninae</taxon>
        <taxon>Anterhynchium</taxon>
    </lineage>
</organism>
<evidence type="ECO:0000256" key="11">
    <source>
        <dbReference type="ARBA" id="ARBA00022982"/>
    </source>
</evidence>
<keyword evidence="11" id="KW-0249">Electron transport</keyword>
<name>A0A6M9AX52_9HYME</name>
<gene>
    <name evidence="21" type="primary">ND2</name>
</gene>
<evidence type="ECO:0000256" key="3">
    <source>
        <dbReference type="ARBA" id="ARBA00007012"/>
    </source>
</evidence>
<geneLocation type="mitochondrion" evidence="21"/>
<dbReference type="Pfam" id="PF00361">
    <property type="entry name" value="Proton_antipo_M"/>
    <property type="match status" value="1"/>
</dbReference>
<comment type="subcellular location">
    <subcellularLocation>
        <location evidence="2">Mitochondrion inner membrane</location>
        <topology evidence="2">Multi-pass membrane protein</topology>
    </subcellularLocation>
</comment>
<feature type="transmembrane region" description="Helical" evidence="19">
    <location>
        <begin position="34"/>
        <end position="52"/>
    </location>
</feature>
<evidence type="ECO:0000256" key="9">
    <source>
        <dbReference type="ARBA" id="ARBA00022792"/>
    </source>
</evidence>
<dbReference type="GO" id="GO:0005743">
    <property type="term" value="C:mitochondrial inner membrane"/>
    <property type="evidence" value="ECO:0007669"/>
    <property type="project" value="UniProtKB-SubCell"/>
</dbReference>
<feature type="transmembrane region" description="Helical" evidence="19">
    <location>
        <begin position="270"/>
        <end position="297"/>
    </location>
</feature>
<dbReference type="GO" id="GO:0008137">
    <property type="term" value="F:NADH dehydrogenase (ubiquinone) activity"/>
    <property type="evidence" value="ECO:0007669"/>
    <property type="project" value="UniProtKB-EC"/>
</dbReference>
<feature type="transmembrane region" description="Helical" evidence="19">
    <location>
        <begin position="149"/>
        <end position="167"/>
    </location>
</feature>
<keyword evidence="7" id="KW-0679">Respiratory chain</keyword>
<evidence type="ECO:0000256" key="13">
    <source>
        <dbReference type="ARBA" id="ARBA00023027"/>
    </source>
</evidence>
<evidence type="ECO:0000256" key="18">
    <source>
        <dbReference type="ARBA" id="ARBA00049551"/>
    </source>
</evidence>
<dbReference type="EC" id="7.1.1.2" evidence="4"/>
<feature type="domain" description="NADH:quinone oxidoreductase/Mrp antiporter transmembrane" evidence="20">
    <location>
        <begin position="32"/>
        <end position="279"/>
    </location>
</feature>
<evidence type="ECO:0000256" key="6">
    <source>
        <dbReference type="ARBA" id="ARBA00022448"/>
    </source>
</evidence>
<comment type="function">
    <text evidence="1">Core subunit of the mitochondrial membrane respiratory chain NADH dehydrogenase (Complex I) that is believed to belong to the minimal assembly required for catalysis. Complex I functions in the transfer of electrons from NADH to the respiratory chain. The immediate electron acceptor for the enzyme is believed to be ubiquinone.</text>
</comment>
<keyword evidence="8 19" id="KW-0812">Transmembrane</keyword>
<keyword evidence="12 19" id="KW-1133">Transmembrane helix</keyword>
<evidence type="ECO:0000256" key="15">
    <source>
        <dbReference type="ARBA" id="ARBA00023128"/>
    </source>
</evidence>
<keyword evidence="14" id="KW-0830">Ubiquinone</keyword>
<reference evidence="21" key="1">
    <citation type="submission" date="2018-10" db="EMBL/GenBank/DDBJ databases">
        <title>Mitochondrial genome of four interrelated genera and Comparative analysis in the family Vespidae (Hymenoptera: Vespidae).</title>
        <authorList>
            <person name="Zhang Q.-H."/>
            <person name="Li T.-J."/>
        </authorList>
    </citation>
    <scope>NUCLEOTIDE SEQUENCE</scope>
</reference>
<evidence type="ECO:0000256" key="7">
    <source>
        <dbReference type="ARBA" id="ARBA00022660"/>
    </source>
</evidence>
<dbReference type="PANTHER" id="PTHR46552">
    <property type="entry name" value="NADH-UBIQUINONE OXIDOREDUCTASE CHAIN 2"/>
    <property type="match status" value="1"/>
</dbReference>
<feature type="transmembrane region" description="Helical" evidence="19">
    <location>
        <begin position="235"/>
        <end position="258"/>
    </location>
</feature>
<evidence type="ECO:0000256" key="2">
    <source>
        <dbReference type="ARBA" id="ARBA00004448"/>
    </source>
</evidence>
<feature type="transmembrane region" description="Helical" evidence="19">
    <location>
        <begin position="89"/>
        <end position="111"/>
    </location>
</feature>
<keyword evidence="9" id="KW-0999">Mitochondrion inner membrane</keyword>
<evidence type="ECO:0000256" key="10">
    <source>
        <dbReference type="ARBA" id="ARBA00022967"/>
    </source>
</evidence>
<evidence type="ECO:0000256" key="19">
    <source>
        <dbReference type="SAM" id="Phobius"/>
    </source>
</evidence>
<protein>
    <recommendedName>
        <fullName evidence="5">NADH-ubiquinone oxidoreductase chain 2</fullName>
        <ecNumber evidence="4">7.1.1.2</ecNumber>
    </recommendedName>
    <alternativeName>
        <fullName evidence="17">NADH dehydrogenase subunit 2</fullName>
    </alternativeName>
</protein>
<evidence type="ECO:0000256" key="17">
    <source>
        <dbReference type="ARBA" id="ARBA00031028"/>
    </source>
</evidence>
<keyword evidence="6" id="KW-0813">Transport</keyword>
<accession>A0A6M9AX52</accession>
<sequence>MNKSNNFFNYPLMSTFMIFMTTLNFLSMTTTNMIYLWMMLEINLLLFIFLMIKTSNNQSIIPMFFIFQSLSSLIMIWIFNLNYNMFNKMIIEFIFLLSICMKLGLFPFTWMPPIFTEQMNWNLIFMFSTLQKFIPFMLIKNFNFEYNEWIMWICMMSIMISTIKSLFTNKIKYLMAYSSINNSSWMIMLILTNFFVFKIYFIFYFMLMFTISMFFNKMNLTFLSDMLLTTENLNMFIFLIIMIFSLSMIPPLSSFIIKMMASLTLINNKLYIPTLILTICSTLSILMYMSILIKLLFYRFIKFKNKFNFYKKNKTNYYFITFKIMFTAFCMSLYLIF</sequence>
<feature type="transmembrane region" description="Helical" evidence="19">
    <location>
        <begin position="123"/>
        <end position="143"/>
    </location>
</feature>
<dbReference type="EMBL" id="MK051028">
    <property type="protein sequence ID" value="QKK69285.1"/>
    <property type="molecule type" value="Genomic_DNA"/>
</dbReference>
<feature type="transmembrane region" description="Helical" evidence="19">
    <location>
        <begin position="188"/>
        <end position="215"/>
    </location>
</feature>
<dbReference type="InterPro" id="IPR050175">
    <property type="entry name" value="Complex_I_Subunit_2"/>
</dbReference>
<comment type="similarity">
    <text evidence="3">Belongs to the complex I subunit 2 family.</text>
</comment>
<dbReference type="GO" id="GO:0006120">
    <property type="term" value="P:mitochondrial electron transport, NADH to ubiquinone"/>
    <property type="evidence" value="ECO:0007669"/>
    <property type="project" value="TreeGrafter"/>
</dbReference>
<evidence type="ECO:0000256" key="12">
    <source>
        <dbReference type="ARBA" id="ARBA00022989"/>
    </source>
</evidence>
<dbReference type="InterPro" id="IPR001750">
    <property type="entry name" value="ND/Mrp_TM"/>
</dbReference>
<evidence type="ECO:0000256" key="16">
    <source>
        <dbReference type="ARBA" id="ARBA00023136"/>
    </source>
</evidence>
<evidence type="ECO:0000313" key="21">
    <source>
        <dbReference type="EMBL" id="QKK69285.1"/>
    </source>
</evidence>
<keyword evidence="16 19" id="KW-0472">Membrane</keyword>
<feature type="transmembrane region" description="Helical" evidence="19">
    <location>
        <begin position="7"/>
        <end position="28"/>
    </location>
</feature>
<evidence type="ECO:0000256" key="4">
    <source>
        <dbReference type="ARBA" id="ARBA00012944"/>
    </source>
</evidence>
<keyword evidence="15 21" id="KW-0496">Mitochondrion</keyword>
<dbReference type="PANTHER" id="PTHR46552:SF1">
    <property type="entry name" value="NADH-UBIQUINONE OXIDOREDUCTASE CHAIN 2"/>
    <property type="match status" value="1"/>
</dbReference>
<dbReference type="AlphaFoldDB" id="A0A6M9AX52"/>
<evidence type="ECO:0000256" key="14">
    <source>
        <dbReference type="ARBA" id="ARBA00023075"/>
    </source>
</evidence>
<keyword evidence="13" id="KW-0520">NAD</keyword>
<evidence type="ECO:0000256" key="8">
    <source>
        <dbReference type="ARBA" id="ARBA00022692"/>
    </source>
</evidence>
<keyword evidence="10" id="KW-1278">Translocase</keyword>
<proteinExistence type="inferred from homology"/>
<evidence type="ECO:0000256" key="1">
    <source>
        <dbReference type="ARBA" id="ARBA00003257"/>
    </source>
</evidence>